<organism evidence="3 4">
    <name type="scientific">Amedibacillus dolichus</name>
    <dbReference type="NCBI Taxonomy" id="31971"/>
    <lineage>
        <taxon>Bacteria</taxon>
        <taxon>Bacillati</taxon>
        <taxon>Bacillota</taxon>
        <taxon>Erysipelotrichia</taxon>
        <taxon>Erysipelotrichales</taxon>
        <taxon>Erysipelotrichaceae</taxon>
        <taxon>Amedibacillus</taxon>
    </lineage>
</organism>
<dbReference type="InterPro" id="IPR053850">
    <property type="entry name" value="Glyco_hydro_123_N_2"/>
</dbReference>
<dbReference type="InterPro" id="IPR008964">
    <property type="entry name" value="Invasin/intimin_cell_adhesion"/>
</dbReference>
<dbReference type="AlphaFoldDB" id="A0A942ZW92"/>
<reference evidence="3" key="1">
    <citation type="submission" date="2021-02" db="EMBL/GenBank/DDBJ databases">
        <title>Infant gut strain persistence is associated with maternal origin, phylogeny, and functional potential including surface adhesion and iron acquisition.</title>
        <authorList>
            <person name="Lou Y.C."/>
        </authorList>
    </citation>
    <scope>NUCLEOTIDE SEQUENCE</scope>
    <source>
        <strain evidence="3">L3_108_103G1_dasL3_108_103G1_concoct_2</strain>
    </source>
</reference>
<dbReference type="InterPro" id="IPR003343">
    <property type="entry name" value="Big_2"/>
</dbReference>
<dbReference type="Gene3D" id="2.60.40.1080">
    <property type="match status" value="1"/>
</dbReference>
<dbReference type="InterPro" id="IPR025150">
    <property type="entry name" value="GH123_cat"/>
</dbReference>
<feature type="coiled-coil region" evidence="1">
    <location>
        <begin position="992"/>
        <end position="1026"/>
    </location>
</feature>
<dbReference type="Pfam" id="PF22680">
    <property type="entry name" value="Glyco_hydro_123_N_2"/>
    <property type="match status" value="1"/>
</dbReference>
<dbReference type="Pfam" id="PF02368">
    <property type="entry name" value="Big_2"/>
    <property type="match status" value="1"/>
</dbReference>
<feature type="domain" description="BIG2" evidence="2">
    <location>
        <begin position="302"/>
        <end position="378"/>
    </location>
</feature>
<dbReference type="SUPFAM" id="SSF49373">
    <property type="entry name" value="Invasin/intimin cell-adhesion fragments"/>
    <property type="match status" value="1"/>
</dbReference>
<evidence type="ECO:0000313" key="3">
    <source>
        <dbReference type="EMBL" id="MBS4883541.1"/>
    </source>
</evidence>
<proteinExistence type="predicted"/>
<keyword evidence="1" id="KW-0175">Coiled coil</keyword>
<dbReference type="SMART" id="SM00635">
    <property type="entry name" value="BID_2"/>
    <property type="match status" value="1"/>
</dbReference>
<evidence type="ECO:0000256" key="1">
    <source>
        <dbReference type="SAM" id="Coils"/>
    </source>
</evidence>
<name>A0A942ZW92_9FIRM</name>
<sequence length="1026" mass="114524">MFVTIFPTQPINILAKAENGVIVDDTQTDQALDHYFTFSDATDSTGKKGWAADTKEAINGSHEAKTQHWVWTQDQEEAKKHTYTFTFKGTGVKLYGVKNDNQNSFQLDNGNVETLTINGSANQITTLYEKQDLEYGTHTVSVTLPFGTGLQVSYAEVFGAKEGSTVKETILPNKTEEKYNAFQYHAYEGASWTVGEKEAYIDLGASDDKAEQCYYEIPFVGNKITITATKAPVHGIVKFTVDGEHERTVDLYAKNRHDELVYVVDGLSEDTHTLKAVTQKTKTGSKIVNQVVKAEVYHAPYVLKDIVIDASMTLIQGSTKQIKATSVPEYAPMDDLSFSSDHADIVSVDENGKLSALKEGSATIRVACGDVVKTMEVKVLPQTKQIAGTIVDENLQYTQDTYEKVSTMGQMEETISAWRNDSAVSEIAIIAKDSSLEDVSIEVSDFTNAYGTIDASNVDATFVKSVDAYTGMPGWGYAPNRYPVGNRAESSDVLYTKDAVDIPFAGVQPIWVNVNIPKDTTAGVYTGTIKVSCKDTKEVLTFTYHVNVQNVVLPDATEFENGFDIELWQYPYSSAEYYGVEPFSKKHFEILESIMEKYKSIGGHAITTTINEDAWDRQTYSKNEVHYPSMVKWTKEKDGSFTYDFTDFDKWVQFNKDLGIGDKIVIYSIAPWHNSFTYWENGKLVKERFTVGSKRYNEVWTDFFTAMVKHLDEKGWFDDAYVGIDERGLSETALNLLDTIKNKDGKTLKTAGAMDNLTGGEHPKLARRIDDLNVGDTVVQNNPEVFQQLLKDRNALGLKTTLYSCTGHIPGNFSLSAPAENYWSILFAYKNGTTGFLRWAYDAWVEDPLRDTSHSSFEAGDCFLIFPDEKNVANPTAKSSIRLEKMAQGVRDVNKLMLMTEEFPQLQADVDALLNSFDTRYESKGYYLTDSGKQEIAKDMNTVHDGIAKITEKYLALKGTGVNRDKLLQAIENAKPLLSEKDLYTVESFTAFEAAYQEAEKALRDANSTQENLDKAANALVNTQKA</sequence>
<comment type="caution">
    <text evidence="3">The sequence shown here is derived from an EMBL/GenBank/DDBJ whole genome shotgun (WGS) entry which is preliminary data.</text>
</comment>
<accession>A0A942ZW92</accession>
<dbReference type="Pfam" id="PF13320">
    <property type="entry name" value="GH123_cat"/>
    <property type="match status" value="1"/>
</dbReference>
<dbReference type="Gene3D" id="1.20.1270.70">
    <property type="entry name" value="Designed single chain three-helix bundle"/>
    <property type="match status" value="1"/>
</dbReference>
<evidence type="ECO:0000259" key="2">
    <source>
        <dbReference type="SMART" id="SM00635"/>
    </source>
</evidence>
<dbReference type="RefSeq" id="WP_278639698.1">
    <property type="nucleotide sequence ID" value="NZ_JAGZMZ010000003.1"/>
</dbReference>
<evidence type="ECO:0000313" key="4">
    <source>
        <dbReference type="Proteomes" id="UP000753219"/>
    </source>
</evidence>
<dbReference type="EMBL" id="JAGZMZ010000003">
    <property type="protein sequence ID" value="MBS4883541.1"/>
    <property type="molecule type" value="Genomic_DNA"/>
</dbReference>
<gene>
    <name evidence="3" type="ORF">KHZ85_02125</name>
</gene>
<dbReference type="Gene3D" id="2.60.120.260">
    <property type="entry name" value="Galactose-binding domain-like"/>
    <property type="match status" value="2"/>
</dbReference>
<dbReference type="Proteomes" id="UP000753219">
    <property type="component" value="Unassembled WGS sequence"/>
</dbReference>
<protein>
    <submittedName>
        <fullName evidence="3">DUF4091 domain-containing protein</fullName>
    </submittedName>
</protein>